<dbReference type="Proteomes" id="UP000325313">
    <property type="component" value="Unassembled WGS sequence"/>
</dbReference>
<accession>A0A5B0SDC8</accession>
<comment type="caution">
    <text evidence="1">The sequence shown here is derived from an EMBL/GenBank/DDBJ whole genome shotgun (WGS) entry which is preliminary data.</text>
</comment>
<sequence length="71" mass="7666">MRGINIIDRSPNVDYPLPAILRAPSVDSIPGKPMVGVAVIAYLLKVTQKQITNQHLENRSASKESPASNLA</sequence>
<dbReference type="EMBL" id="VDEP01000038">
    <property type="protein sequence ID" value="KAA1135555.1"/>
    <property type="molecule type" value="Genomic_DNA"/>
</dbReference>
<dbReference type="AlphaFoldDB" id="A0A5B0SDC8"/>
<evidence type="ECO:0000313" key="1">
    <source>
        <dbReference type="EMBL" id="KAA1135555.1"/>
    </source>
</evidence>
<organism evidence="1 2">
    <name type="scientific">Puccinia graminis f. sp. tritici</name>
    <dbReference type="NCBI Taxonomy" id="56615"/>
    <lineage>
        <taxon>Eukaryota</taxon>
        <taxon>Fungi</taxon>
        <taxon>Dikarya</taxon>
        <taxon>Basidiomycota</taxon>
        <taxon>Pucciniomycotina</taxon>
        <taxon>Pucciniomycetes</taxon>
        <taxon>Pucciniales</taxon>
        <taxon>Pucciniaceae</taxon>
        <taxon>Puccinia</taxon>
    </lineage>
</organism>
<proteinExistence type="predicted"/>
<protein>
    <submittedName>
        <fullName evidence="1">Uncharacterized protein</fullName>
    </submittedName>
</protein>
<evidence type="ECO:0000313" key="2">
    <source>
        <dbReference type="Proteomes" id="UP000325313"/>
    </source>
</evidence>
<reference evidence="1 2" key="1">
    <citation type="submission" date="2019-05" db="EMBL/GenBank/DDBJ databases">
        <title>Emergence of the Ug99 lineage of the wheat stem rust pathogen through somatic hybridization.</title>
        <authorList>
            <person name="Li F."/>
            <person name="Upadhyaya N.M."/>
            <person name="Sperschneider J."/>
            <person name="Matny O."/>
            <person name="Nguyen-Phuc H."/>
            <person name="Mago R."/>
            <person name="Raley C."/>
            <person name="Miller M.E."/>
            <person name="Silverstein K.A.T."/>
            <person name="Henningsen E."/>
            <person name="Hirsch C.D."/>
            <person name="Visser B."/>
            <person name="Pretorius Z.A."/>
            <person name="Steffenson B.J."/>
            <person name="Schwessinger B."/>
            <person name="Dodds P.N."/>
            <person name="Figueroa M."/>
        </authorList>
    </citation>
    <scope>NUCLEOTIDE SEQUENCE [LARGE SCALE GENOMIC DNA]</scope>
    <source>
        <strain evidence="1 2">Ug99</strain>
    </source>
</reference>
<name>A0A5B0SDC8_PUCGR</name>
<gene>
    <name evidence="1" type="ORF">PGTUg99_017967</name>
</gene>